<sequence length="162" mass="18010">MSLDTFIVHDAQGQAVALADLSGKTLLIVNTASKCGFTKQFAGLQALHDKYKDAGLVIMGFPCNQFLAQEPGDAQEAMAFCQLRYDVDFMMMEKVKVNGKEAHPLFLYLRGAADANGKTPAIKWNFTKFLVDKQGSVQRFEPKVTPEMMEDSIKQLLDLVEK</sequence>
<evidence type="ECO:0000256" key="5">
    <source>
        <dbReference type="RuleBase" id="RU000499"/>
    </source>
</evidence>
<evidence type="ECO:0000256" key="3">
    <source>
        <dbReference type="ARBA" id="ARBA00023002"/>
    </source>
</evidence>
<dbReference type="SUPFAM" id="SSF52833">
    <property type="entry name" value="Thioredoxin-like"/>
    <property type="match status" value="1"/>
</dbReference>
<dbReference type="InterPro" id="IPR036249">
    <property type="entry name" value="Thioredoxin-like_sf"/>
</dbReference>
<dbReference type="PIRSF" id="PIRSF000303">
    <property type="entry name" value="Glutathion_perox"/>
    <property type="match status" value="1"/>
</dbReference>
<evidence type="ECO:0000256" key="1">
    <source>
        <dbReference type="ARBA" id="ARBA00006926"/>
    </source>
</evidence>
<dbReference type="AlphaFoldDB" id="A0A968KVU5"/>
<keyword evidence="7" id="KW-1185">Reference proteome</keyword>
<evidence type="ECO:0000256" key="2">
    <source>
        <dbReference type="ARBA" id="ARBA00022559"/>
    </source>
</evidence>
<dbReference type="PROSITE" id="PS00460">
    <property type="entry name" value="GLUTATHIONE_PEROXID_1"/>
    <property type="match status" value="1"/>
</dbReference>
<dbReference type="PRINTS" id="PR01011">
    <property type="entry name" value="GLUTPROXDASE"/>
</dbReference>
<evidence type="ECO:0000313" key="7">
    <source>
        <dbReference type="Proteomes" id="UP000778951"/>
    </source>
</evidence>
<dbReference type="PROSITE" id="PS51355">
    <property type="entry name" value="GLUTATHIONE_PEROXID_3"/>
    <property type="match status" value="1"/>
</dbReference>
<dbReference type="RefSeq" id="WP_167695605.1">
    <property type="nucleotide sequence ID" value="NZ_CP118181.1"/>
</dbReference>
<proteinExistence type="inferred from homology"/>
<gene>
    <name evidence="6" type="ORF">HCT48_04725</name>
</gene>
<dbReference type="Gene3D" id="3.40.30.10">
    <property type="entry name" value="Glutaredoxin"/>
    <property type="match status" value="1"/>
</dbReference>
<evidence type="ECO:0000313" key="6">
    <source>
        <dbReference type="EMBL" id="NIZ69518.1"/>
    </source>
</evidence>
<dbReference type="FunFam" id="3.40.30.10:FF:000010">
    <property type="entry name" value="Glutathione peroxidase"/>
    <property type="match status" value="1"/>
</dbReference>
<evidence type="ECO:0000256" key="4">
    <source>
        <dbReference type="PIRSR" id="PIRSR000303-1"/>
    </source>
</evidence>
<keyword evidence="3 5" id="KW-0560">Oxidoreductase</keyword>
<dbReference type="GO" id="GO:0034599">
    <property type="term" value="P:cellular response to oxidative stress"/>
    <property type="evidence" value="ECO:0007669"/>
    <property type="project" value="TreeGrafter"/>
</dbReference>
<dbReference type="InterPro" id="IPR029759">
    <property type="entry name" value="GPX_AS"/>
</dbReference>
<feature type="active site" evidence="4">
    <location>
        <position position="35"/>
    </location>
</feature>
<reference evidence="6" key="1">
    <citation type="submission" date="2020-03" db="EMBL/GenBank/DDBJ databases">
        <title>Spirochaetal bacteria isolated from arthropods constitute a novel genus Entomospira genus novum within the order Spirochaetales.</title>
        <authorList>
            <person name="Grana-Miraglia L."/>
            <person name="Sikutova S."/>
            <person name="Fingerle V."/>
            <person name="Sing A."/>
            <person name="Castillo-Ramirez S."/>
            <person name="Margos G."/>
            <person name="Rudolf I."/>
        </authorList>
    </citation>
    <scope>NUCLEOTIDE SEQUENCE</scope>
    <source>
        <strain evidence="6">BR149</strain>
    </source>
</reference>
<comment type="similarity">
    <text evidence="1 5">Belongs to the glutathione peroxidase family.</text>
</comment>
<protein>
    <recommendedName>
        <fullName evidence="5">Glutathione peroxidase</fullName>
    </recommendedName>
</protein>
<dbReference type="EMBL" id="JAATLM010000001">
    <property type="protein sequence ID" value="NIZ69518.1"/>
    <property type="molecule type" value="Genomic_DNA"/>
</dbReference>
<accession>A0A968KVU5</accession>
<dbReference type="PANTHER" id="PTHR11592:SF78">
    <property type="entry name" value="GLUTATHIONE PEROXIDASE"/>
    <property type="match status" value="1"/>
</dbReference>
<dbReference type="GO" id="GO:0004601">
    <property type="term" value="F:peroxidase activity"/>
    <property type="evidence" value="ECO:0007669"/>
    <property type="project" value="UniProtKB-KW"/>
</dbReference>
<name>A0A968KVU5_9SPIO</name>
<dbReference type="InterPro" id="IPR000889">
    <property type="entry name" value="Glutathione_peroxidase"/>
</dbReference>
<keyword evidence="2 5" id="KW-0575">Peroxidase</keyword>
<dbReference type="PANTHER" id="PTHR11592">
    <property type="entry name" value="GLUTATHIONE PEROXIDASE"/>
    <property type="match status" value="1"/>
</dbReference>
<dbReference type="CDD" id="cd00340">
    <property type="entry name" value="GSH_Peroxidase"/>
    <property type="match status" value="1"/>
</dbReference>
<comment type="caution">
    <text evidence="6">The sequence shown here is derived from an EMBL/GenBank/DDBJ whole genome shotgun (WGS) entry which is preliminary data.</text>
</comment>
<organism evidence="6 7">
    <name type="scientific">Entomospira culicis</name>
    <dbReference type="NCBI Taxonomy" id="2719989"/>
    <lineage>
        <taxon>Bacteria</taxon>
        <taxon>Pseudomonadati</taxon>
        <taxon>Spirochaetota</taxon>
        <taxon>Spirochaetia</taxon>
        <taxon>Spirochaetales</taxon>
        <taxon>Spirochaetaceae</taxon>
        <taxon>Entomospira</taxon>
    </lineage>
</organism>
<dbReference type="Pfam" id="PF00255">
    <property type="entry name" value="GSHPx"/>
    <property type="match status" value="1"/>
</dbReference>
<dbReference type="Proteomes" id="UP000778951">
    <property type="component" value="Unassembled WGS sequence"/>
</dbReference>